<dbReference type="OrthoDB" id="2157177at2759"/>
<dbReference type="AlphaFoldDB" id="W7TXW4"/>
<evidence type="ECO:0000256" key="2">
    <source>
        <dbReference type="ARBA" id="ARBA00007110"/>
    </source>
</evidence>
<comment type="catalytic activity">
    <reaction evidence="9">
        <text>5,6-dimethylbenzimidazole + nicotinate beta-D-ribonucleotide = alpha-ribazole 5'-phosphate + nicotinate + H(+)</text>
        <dbReference type="Rhea" id="RHEA:11196"/>
        <dbReference type="ChEBI" id="CHEBI:15378"/>
        <dbReference type="ChEBI" id="CHEBI:15890"/>
        <dbReference type="ChEBI" id="CHEBI:32544"/>
        <dbReference type="ChEBI" id="CHEBI:57502"/>
        <dbReference type="ChEBI" id="CHEBI:57918"/>
        <dbReference type="EC" id="2.4.2.21"/>
    </reaction>
</comment>
<dbReference type="EMBL" id="AZIL01000934">
    <property type="protein sequence ID" value="EWM25471.1"/>
    <property type="molecule type" value="Genomic_DNA"/>
</dbReference>
<dbReference type="UniPathway" id="UPA00061">
    <property type="reaction ID" value="UER00516"/>
</dbReference>
<sequence>MSQSETGAVHLHNRSTTLSSPWLLEARQEIDAKAKPPGSLGLLEDWAVKISDIQQTLRPHISAARLVLFAGDHGITLSHPGVSAYPREVTRPIFQDIASGTGASAILSRSNGCELNIVDVGIDTCKDERYPYENGGASFTIAGGAHHITVTQAKVSRGSRDMTQGPALTPEERAAAQNVGAEAVRRYLAEHAKAHPAPGAISCNEDTTGGASSHSRLALCIGELGIGNTTAAAALVAALTGSPAALVTGKGTGLDPDGVNLKAQAIEKALAANSELVRERDPAHVLEAVGGLELAAMVGAYLEAGRWRMPILVDGFVSGAAALVALHFHPPLAAFLFWSHQSDEKGASVLLQAVATKAQEIDVPYFPPPLMMSLRLGEGTGALLALPLLRSACAIMREMVTMDSMVEGKKECRGIDSETGSNQDKKELGPK</sequence>
<dbReference type="InterPro" id="IPR003200">
    <property type="entry name" value="Nict_dMeBzImd_PRibTrfase"/>
</dbReference>
<protein>
    <recommendedName>
        <fullName evidence="4">Nicotinate-nucleotide--dimethylbenzimidazole phosphoribosyltransferase</fullName>
        <ecNumber evidence="3">2.4.2.21</ecNumber>
    </recommendedName>
    <alternativeName>
        <fullName evidence="8">N(1)-alpha-phosphoribosyltransferase</fullName>
    </alternativeName>
</protein>
<organism evidence="11 12">
    <name type="scientific">Nannochloropsis gaditana</name>
    <dbReference type="NCBI Taxonomy" id="72520"/>
    <lineage>
        <taxon>Eukaryota</taxon>
        <taxon>Sar</taxon>
        <taxon>Stramenopiles</taxon>
        <taxon>Ochrophyta</taxon>
        <taxon>Eustigmatophyceae</taxon>
        <taxon>Eustigmatales</taxon>
        <taxon>Monodopsidaceae</taxon>
        <taxon>Nannochloropsis</taxon>
    </lineage>
</organism>
<evidence type="ECO:0000256" key="9">
    <source>
        <dbReference type="ARBA" id="ARBA00047340"/>
    </source>
</evidence>
<reference evidence="11 12" key="1">
    <citation type="journal article" date="2014" name="Mol. Plant">
        <title>Chromosome Scale Genome Assembly and Transcriptome Profiling of Nannochloropsis gaditana in Nitrogen Depletion.</title>
        <authorList>
            <person name="Corteggiani Carpinelli E."/>
            <person name="Telatin A."/>
            <person name="Vitulo N."/>
            <person name="Forcato C."/>
            <person name="D'Angelo M."/>
            <person name="Schiavon R."/>
            <person name="Vezzi A."/>
            <person name="Giacometti G.M."/>
            <person name="Morosinotto T."/>
            <person name="Valle G."/>
        </authorList>
    </citation>
    <scope>NUCLEOTIDE SEQUENCE [LARGE SCALE GENOMIC DNA]</scope>
    <source>
        <strain evidence="11 12">B-31</strain>
    </source>
</reference>
<evidence type="ECO:0000256" key="8">
    <source>
        <dbReference type="ARBA" id="ARBA00030686"/>
    </source>
</evidence>
<dbReference type="Proteomes" id="UP000019335">
    <property type="component" value="Chromosome 11"/>
</dbReference>
<dbReference type="Gene3D" id="3.40.50.10210">
    <property type="match status" value="1"/>
</dbReference>
<dbReference type="EC" id="2.4.2.21" evidence="3"/>
<feature type="region of interest" description="Disordered" evidence="10">
    <location>
        <begin position="412"/>
        <end position="431"/>
    </location>
</feature>
<proteinExistence type="inferred from homology"/>
<evidence type="ECO:0000313" key="11">
    <source>
        <dbReference type="EMBL" id="EWM25471.1"/>
    </source>
</evidence>
<gene>
    <name evidence="11" type="ORF">Naga_100207g8</name>
</gene>
<keyword evidence="12" id="KW-1185">Reference proteome</keyword>
<keyword evidence="6 11" id="KW-0328">Glycosyltransferase</keyword>
<evidence type="ECO:0000256" key="7">
    <source>
        <dbReference type="ARBA" id="ARBA00022679"/>
    </source>
</evidence>
<keyword evidence="5" id="KW-0169">Cobalamin biosynthesis</keyword>
<dbReference type="PANTHER" id="PTHR43463">
    <property type="entry name" value="NICOTINATE-NUCLEOTIDE--DIMETHYLBENZIMIDAZOLE PHOSPHORIBOSYLTRANSFERASE"/>
    <property type="match status" value="1"/>
</dbReference>
<evidence type="ECO:0000256" key="4">
    <source>
        <dbReference type="ARBA" id="ARBA00015486"/>
    </source>
</evidence>
<dbReference type="GO" id="GO:0008939">
    <property type="term" value="F:nicotinate-nucleotide-dimethylbenzimidazole phosphoribosyltransferase activity"/>
    <property type="evidence" value="ECO:0007669"/>
    <property type="project" value="UniProtKB-EC"/>
</dbReference>
<dbReference type="CDD" id="cd02439">
    <property type="entry name" value="DMB-PRT_CobT"/>
    <property type="match status" value="1"/>
</dbReference>
<evidence type="ECO:0000313" key="12">
    <source>
        <dbReference type="Proteomes" id="UP000019335"/>
    </source>
</evidence>
<dbReference type="Gene3D" id="1.10.1610.10">
    <property type="match status" value="1"/>
</dbReference>
<accession>W7TXW4</accession>
<dbReference type="Pfam" id="PF02277">
    <property type="entry name" value="DBI_PRT"/>
    <property type="match status" value="2"/>
</dbReference>
<evidence type="ECO:0000256" key="6">
    <source>
        <dbReference type="ARBA" id="ARBA00022676"/>
    </source>
</evidence>
<evidence type="ECO:0000256" key="3">
    <source>
        <dbReference type="ARBA" id="ARBA00011991"/>
    </source>
</evidence>
<dbReference type="PANTHER" id="PTHR43463:SF1">
    <property type="entry name" value="NICOTINATE-NUCLEOTIDE--DIMETHYLBENZIMIDAZOLE PHOSPHORIBOSYLTRANSFERASE"/>
    <property type="match status" value="1"/>
</dbReference>
<name>W7TXW4_9STRA</name>
<comment type="similarity">
    <text evidence="2">Belongs to the CobT family.</text>
</comment>
<comment type="pathway">
    <text evidence="1">Nucleoside biosynthesis; alpha-ribazole biosynthesis; alpha-ribazole from 5,6-dimethylbenzimidazole: step 1/2.</text>
</comment>
<evidence type="ECO:0000256" key="10">
    <source>
        <dbReference type="SAM" id="MobiDB-lite"/>
    </source>
</evidence>
<dbReference type="SUPFAM" id="SSF52733">
    <property type="entry name" value="Nicotinate mononucleotide:5,6-dimethylbenzimidazole phosphoribosyltransferase (CobT)"/>
    <property type="match status" value="1"/>
</dbReference>
<keyword evidence="7 11" id="KW-0808">Transferase</keyword>
<dbReference type="InterPro" id="IPR036087">
    <property type="entry name" value="Nict_dMeBzImd_PRibTrfase_sf"/>
</dbReference>
<dbReference type="InterPro" id="IPR023195">
    <property type="entry name" value="Nict_dMeBzImd_PRibTrfase_N"/>
</dbReference>
<evidence type="ECO:0000256" key="1">
    <source>
        <dbReference type="ARBA" id="ARBA00005049"/>
    </source>
</evidence>
<evidence type="ECO:0000256" key="5">
    <source>
        <dbReference type="ARBA" id="ARBA00022573"/>
    </source>
</evidence>
<comment type="caution">
    <text evidence="11">The sequence shown here is derived from an EMBL/GenBank/DDBJ whole genome shotgun (WGS) entry which is preliminary data.</text>
</comment>